<dbReference type="GO" id="GO:0016020">
    <property type="term" value="C:membrane"/>
    <property type="evidence" value="ECO:0007669"/>
    <property type="project" value="InterPro"/>
</dbReference>
<gene>
    <name evidence="3" type="ORF">GQ61_03620</name>
</gene>
<proteinExistence type="predicted"/>
<feature type="transmembrane region" description="Helical" evidence="1">
    <location>
        <begin position="61"/>
        <end position="79"/>
    </location>
</feature>
<dbReference type="Proteomes" id="UP000237351">
    <property type="component" value="Chromosome"/>
</dbReference>
<feature type="transmembrane region" description="Helical" evidence="1">
    <location>
        <begin position="39"/>
        <end position="55"/>
    </location>
</feature>
<protein>
    <recommendedName>
        <fullName evidence="2">Prepilin type IV endopeptidase peptidase domain-containing protein</fullName>
    </recommendedName>
</protein>
<keyword evidence="1" id="KW-0472">Membrane</keyword>
<dbReference type="Pfam" id="PF01478">
    <property type="entry name" value="Peptidase_A24"/>
    <property type="match status" value="1"/>
</dbReference>
<dbReference type="EMBL" id="CP008743">
    <property type="protein sequence ID" value="ARN84551.1"/>
    <property type="molecule type" value="Genomic_DNA"/>
</dbReference>
<sequence length="193" mass="21728">MFLNNKKQGWYLTFFYILFALSAFVLAIEDFLFFRISNLIIALQLALFVAMVLIFKEPIDFLFPGIAFIVVMGVGFILFNYQMIGAGDVKFIATASAWFMLLGDIAGFLLLTSLVGGLLALFYLFLGTHIEILRLALANRVVKIMPWAHLEAWVNYEPEIATLKKHKKIVPYGTAVGMACIVMVIIRMMANSL</sequence>
<feature type="domain" description="Prepilin type IV endopeptidase peptidase" evidence="2">
    <location>
        <begin position="17"/>
        <end position="121"/>
    </location>
</feature>
<evidence type="ECO:0000256" key="1">
    <source>
        <dbReference type="SAM" id="Phobius"/>
    </source>
</evidence>
<evidence type="ECO:0000313" key="3">
    <source>
        <dbReference type="EMBL" id="ARN84551.1"/>
    </source>
</evidence>
<organism evidence="3 4">
    <name type="scientific">Candidatus Nucleicultrix amoebiphila FS5</name>
    <dbReference type="NCBI Taxonomy" id="1414854"/>
    <lineage>
        <taxon>Bacteria</taxon>
        <taxon>Pseudomonadati</taxon>
        <taxon>Pseudomonadota</taxon>
        <taxon>Alphaproteobacteria</taxon>
        <taxon>Holosporales</taxon>
        <taxon>Candidatus Nucleicultricaceae</taxon>
        <taxon>Candidatus Nucleicultrix</taxon>
    </lineage>
</organism>
<feature type="transmembrane region" description="Helical" evidence="1">
    <location>
        <begin position="169"/>
        <end position="190"/>
    </location>
</feature>
<dbReference type="AlphaFoldDB" id="A0A1W6N455"/>
<evidence type="ECO:0000259" key="2">
    <source>
        <dbReference type="Pfam" id="PF01478"/>
    </source>
</evidence>
<feature type="transmembrane region" description="Helical" evidence="1">
    <location>
        <begin position="12"/>
        <end position="32"/>
    </location>
</feature>
<keyword evidence="4" id="KW-1185">Reference proteome</keyword>
<evidence type="ECO:0000313" key="4">
    <source>
        <dbReference type="Proteomes" id="UP000237351"/>
    </source>
</evidence>
<dbReference type="STRING" id="1414854.GQ61_03620"/>
<name>A0A1W6N455_9PROT</name>
<dbReference type="Gene3D" id="1.20.120.1220">
    <property type="match status" value="1"/>
</dbReference>
<keyword evidence="1" id="KW-1133">Transmembrane helix</keyword>
<dbReference type="InterPro" id="IPR000045">
    <property type="entry name" value="Prepilin_IV_endopep_pep"/>
</dbReference>
<dbReference type="KEGG" id="naf:GQ61_03620"/>
<dbReference type="GO" id="GO:0004190">
    <property type="term" value="F:aspartic-type endopeptidase activity"/>
    <property type="evidence" value="ECO:0007669"/>
    <property type="project" value="InterPro"/>
</dbReference>
<reference evidence="3 4" key="1">
    <citation type="submission" date="2014-06" db="EMBL/GenBank/DDBJ databases">
        <title>The genome of the endonuclear symbiont Nucleicultrix amoebiphila.</title>
        <authorList>
            <person name="Schulz F."/>
            <person name="Horn M."/>
        </authorList>
    </citation>
    <scope>NUCLEOTIDE SEQUENCE [LARGE SCALE GENOMIC DNA]</scope>
    <source>
        <strain evidence="3 4">FS5</strain>
    </source>
</reference>
<keyword evidence="1" id="KW-0812">Transmembrane</keyword>
<accession>A0A1W6N455</accession>